<evidence type="ECO:0000313" key="1">
    <source>
        <dbReference type="EMBL" id="OON80037.1"/>
    </source>
</evidence>
<accession>A0A1V4AAE4</accession>
<keyword evidence="2" id="KW-1185">Reference proteome</keyword>
<dbReference type="Proteomes" id="UP000190539">
    <property type="component" value="Unassembled WGS sequence"/>
</dbReference>
<proteinExistence type="predicted"/>
<reference evidence="1 2" key="1">
    <citation type="submission" date="2017-02" db="EMBL/GenBank/DDBJ databases">
        <title>Draft Genome Sequence of Streptomyces tsukubaensis F601, a Producer of the immunosuppressant tacrolimus FK506.</title>
        <authorList>
            <person name="Zong G."/>
            <person name="Zhong C."/>
            <person name="Fu J."/>
            <person name="Qin R."/>
            <person name="Cao G."/>
        </authorList>
    </citation>
    <scope>NUCLEOTIDE SEQUENCE [LARGE SCALE GENOMIC DNA]</scope>
    <source>
        <strain evidence="1 2">F601</strain>
    </source>
</reference>
<gene>
    <name evidence="1" type="ORF">B1H18_12700</name>
</gene>
<dbReference type="OrthoDB" id="4251129at2"/>
<name>A0A1V4AAE4_9ACTN</name>
<comment type="caution">
    <text evidence="1">The sequence shown here is derived from an EMBL/GenBank/DDBJ whole genome shotgun (WGS) entry which is preliminary data.</text>
</comment>
<dbReference type="EMBL" id="MVFC01000008">
    <property type="protein sequence ID" value="OON80037.1"/>
    <property type="molecule type" value="Genomic_DNA"/>
</dbReference>
<evidence type="ECO:0000313" key="2">
    <source>
        <dbReference type="Proteomes" id="UP000190539"/>
    </source>
</evidence>
<dbReference type="AlphaFoldDB" id="A0A1V4AAE4"/>
<protein>
    <submittedName>
        <fullName evidence="1">Uncharacterized protein</fullName>
    </submittedName>
</protein>
<organism evidence="1 2">
    <name type="scientific">Streptomyces tsukubensis</name>
    <dbReference type="NCBI Taxonomy" id="83656"/>
    <lineage>
        <taxon>Bacteria</taxon>
        <taxon>Bacillati</taxon>
        <taxon>Actinomycetota</taxon>
        <taxon>Actinomycetes</taxon>
        <taxon>Kitasatosporales</taxon>
        <taxon>Streptomycetaceae</taxon>
        <taxon>Streptomyces</taxon>
    </lineage>
</organism>
<sequence length="90" mass="9352">MTDIPPVLTVTAVSTIEPTTTEEGHGPDAWMVVETAEKGQLLLNLPGPLSEAMDQAAHLSADQAGPGRLALTEVEIAAYRERVAGLTSAA</sequence>
<dbReference type="RefSeq" id="WP_077967718.1">
    <property type="nucleotide sequence ID" value="NZ_CP045178.1"/>
</dbReference>